<gene>
    <name evidence="2" type="ORF">Syn7803US103_14</name>
</gene>
<dbReference type="Proteomes" id="UP000033008">
    <property type="component" value="Segment"/>
</dbReference>
<evidence type="ECO:0000313" key="2">
    <source>
        <dbReference type="EMBL" id="AIX23909.1"/>
    </source>
</evidence>
<sequence>MRSLQKSEHPRGPSGPFFHGSKYLSGNEWHMLSTQYRLRLEFICKCIANGEEVKLSDMIWANKLAKANTSANEMLKMARRQITYKIEEGSTDDFLNRMGLGDPDPSNHKKGFTDADDIKDWFQQDKPSDWRQRD</sequence>
<evidence type="ECO:0000256" key="1">
    <source>
        <dbReference type="SAM" id="MobiDB-lite"/>
    </source>
</evidence>
<proteinExistence type="predicted"/>
<accession>A0A0E3FCM2</accession>
<dbReference type="OrthoDB" id="16634at10239"/>
<reference evidence="2 3" key="1">
    <citation type="submission" date="2013-12" db="EMBL/GenBank/DDBJ databases">
        <title>Ecological redundancy of diverse viral populations within a natural community.</title>
        <authorList>
            <person name="Gregory A.C."/>
            <person name="LaButti K."/>
            <person name="Copeland A."/>
            <person name="Woyke T."/>
            <person name="Sullivan M.B."/>
        </authorList>
    </citation>
    <scope>NUCLEOTIDE SEQUENCE [LARGE SCALE GENOMIC DNA]</scope>
    <source>
        <strain evidence="2">Syn7803US103</strain>
    </source>
</reference>
<protein>
    <recommendedName>
        <fullName evidence="4">Gp136</fullName>
    </recommendedName>
</protein>
<dbReference type="GeneID" id="24171192"/>
<dbReference type="KEGG" id="vg:24171192"/>
<organism evidence="2 3">
    <name type="scientific">Synechococcus phage ACG-2014j</name>
    <dbReference type="NCBI Taxonomy" id="1493514"/>
    <lineage>
        <taxon>Viruses</taxon>
        <taxon>Duplodnaviria</taxon>
        <taxon>Heunggongvirae</taxon>
        <taxon>Uroviricota</taxon>
        <taxon>Caudoviricetes</taxon>
        <taxon>Pantevenvirales</taxon>
        <taxon>Kyanoviridae</taxon>
        <taxon>Potamoivirus</taxon>
        <taxon>Potamoivirus tusconj</taxon>
    </lineage>
</organism>
<dbReference type="EMBL" id="KJ019069">
    <property type="protein sequence ID" value="AIX23909.1"/>
    <property type="molecule type" value="Genomic_DNA"/>
</dbReference>
<feature type="region of interest" description="Disordered" evidence="1">
    <location>
        <begin position="95"/>
        <end position="134"/>
    </location>
</feature>
<name>A0A0E3FCM2_9CAUD</name>
<dbReference type="RefSeq" id="YP_009133996.1">
    <property type="nucleotide sequence ID" value="NC_026926.1"/>
</dbReference>
<evidence type="ECO:0000313" key="3">
    <source>
        <dbReference type="Proteomes" id="UP000033008"/>
    </source>
</evidence>
<evidence type="ECO:0008006" key="4">
    <source>
        <dbReference type="Google" id="ProtNLM"/>
    </source>
</evidence>
<feature type="compositionally biased region" description="Basic and acidic residues" evidence="1">
    <location>
        <begin position="105"/>
        <end position="134"/>
    </location>
</feature>